<sequence>MPKLCDTDDVPLESQPSSCQFCKCDTLKLYCCPKCSAFYCSLKCYKSKQHAKCSEQFYQDQIEITVNGNIKTEVKVDERLKTATSFEDYMKKMKEVDKNKTEEEINPQLEADEDEELLFDSDEEPEYLSKILDNTVTDYEKQDMEDINMRLMKAGVGSLMEDDDEQMEKLYNLLNDDEKKAFTRLAEKMHYDEIGISNSCFKKQNK</sequence>
<dbReference type="WBParaSite" id="ES5_v2.g10293.t1">
    <property type="protein sequence ID" value="ES5_v2.g10293.t1"/>
    <property type="gene ID" value="ES5_v2.g10293"/>
</dbReference>
<reference evidence="2" key="1">
    <citation type="submission" date="2022-11" db="UniProtKB">
        <authorList>
            <consortium name="WormBaseParasite"/>
        </authorList>
    </citation>
    <scope>IDENTIFICATION</scope>
</reference>
<accession>A0AC34F0G0</accession>
<evidence type="ECO:0000313" key="2">
    <source>
        <dbReference type="WBParaSite" id="ES5_v2.g10293.t1"/>
    </source>
</evidence>
<proteinExistence type="predicted"/>
<organism evidence="1 2">
    <name type="scientific">Panagrolaimus sp. ES5</name>
    <dbReference type="NCBI Taxonomy" id="591445"/>
    <lineage>
        <taxon>Eukaryota</taxon>
        <taxon>Metazoa</taxon>
        <taxon>Ecdysozoa</taxon>
        <taxon>Nematoda</taxon>
        <taxon>Chromadorea</taxon>
        <taxon>Rhabditida</taxon>
        <taxon>Tylenchina</taxon>
        <taxon>Panagrolaimomorpha</taxon>
        <taxon>Panagrolaimoidea</taxon>
        <taxon>Panagrolaimidae</taxon>
        <taxon>Panagrolaimus</taxon>
    </lineage>
</organism>
<dbReference type="Proteomes" id="UP000887579">
    <property type="component" value="Unplaced"/>
</dbReference>
<protein>
    <submittedName>
        <fullName evidence="2">HIT-type domain-containing protein</fullName>
    </submittedName>
</protein>
<evidence type="ECO:0000313" key="1">
    <source>
        <dbReference type="Proteomes" id="UP000887579"/>
    </source>
</evidence>
<name>A0AC34F0G0_9BILA</name>